<evidence type="ECO:0000256" key="3">
    <source>
        <dbReference type="ARBA" id="ARBA00005417"/>
    </source>
</evidence>
<dbReference type="PANTHER" id="PTHR43553:SF27">
    <property type="entry name" value="ENERGY-COUPLING FACTOR TRANSPORTER ATP-BINDING PROTEIN ECFA2"/>
    <property type="match status" value="1"/>
</dbReference>
<dbReference type="InterPro" id="IPR003339">
    <property type="entry name" value="ABC/ECF_trnsptr_transmembrane"/>
</dbReference>
<name>A0ABM6RVV6_9FIRM</name>
<keyword evidence="8" id="KW-0067">ATP-binding</keyword>
<dbReference type="SUPFAM" id="SSF52540">
    <property type="entry name" value="P-loop containing nucleoside triphosphate hydrolases"/>
    <property type="match status" value="2"/>
</dbReference>
<evidence type="ECO:0000256" key="9">
    <source>
        <dbReference type="ARBA" id="ARBA00022967"/>
    </source>
</evidence>
<evidence type="ECO:0000256" key="6">
    <source>
        <dbReference type="ARBA" id="ARBA00022692"/>
    </source>
</evidence>
<comment type="subcellular location">
    <subcellularLocation>
        <location evidence="2">Cell membrane</location>
        <topology evidence="2">Peripheral membrane protein</topology>
    </subcellularLocation>
    <subcellularLocation>
        <location evidence="1">Membrane</location>
        <topology evidence="1">Multi-pass membrane protein</topology>
    </subcellularLocation>
</comment>
<proteinExistence type="inferred from homology"/>
<evidence type="ECO:0000256" key="10">
    <source>
        <dbReference type="ARBA" id="ARBA00022989"/>
    </source>
</evidence>
<dbReference type="Proteomes" id="UP000325292">
    <property type="component" value="Chromosome"/>
</dbReference>
<dbReference type="CDD" id="cd03225">
    <property type="entry name" value="ABC_cobalt_CbiO_domain1"/>
    <property type="match status" value="2"/>
</dbReference>
<keyword evidence="5" id="KW-1003">Cell membrane</keyword>
<evidence type="ECO:0000256" key="2">
    <source>
        <dbReference type="ARBA" id="ARBA00004202"/>
    </source>
</evidence>
<dbReference type="Pfam" id="PF02361">
    <property type="entry name" value="CbiQ"/>
    <property type="match status" value="1"/>
</dbReference>
<evidence type="ECO:0000256" key="5">
    <source>
        <dbReference type="ARBA" id="ARBA00022475"/>
    </source>
</evidence>
<dbReference type="InterPro" id="IPR050095">
    <property type="entry name" value="ECF_ABC_transporter_ATP-bd"/>
</dbReference>
<feature type="transmembrane region" description="Helical" evidence="12">
    <location>
        <begin position="755"/>
        <end position="772"/>
    </location>
</feature>
<evidence type="ECO:0000256" key="7">
    <source>
        <dbReference type="ARBA" id="ARBA00022741"/>
    </source>
</evidence>
<dbReference type="SMART" id="SM00382">
    <property type="entry name" value="AAA"/>
    <property type="match status" value="2"/>
</dbReference>
<comment type="similarity">
    <text evidence="3">Belongs to the ABC transporter superfamily.</text>
</comment>
<feature type="transmembrane region" description="Helical" evidence="12">
    <location>
        <begin position="624"/>
        <end position="643"/>
    </location>
</feature>
<dbReference type="PANTHER" id="PTHR43553">
    <property type="entry name" value="HEAVY METAL TRANSPORTER"/>
    <property type="match status" value="1"/>
</dbReference>
<dbReference type="PROSITE" id="PS00211">
    <property type="entry name" value="ABC_TRANSPORTER_1"/>
    <property type="match status" value="2"/>
</dbReference>
<gene>
    <name evidence="14" type="ORF">BXT84_15790</name>
</gene>
<dbReference type="InterPro" id="IPR017871">
    <property type="entry name" value="ABC_transporter-like_CS"/>
</dbReference>
<keyword evidence="15" id="KW-1185">Reference proteome</keyword>
<dbReference type="InterPro" id="IPR027417">
    <property type="entry name" value="P-loop_NTPase"/>
</dbReference>
<dbReference type="CDD" id="cd16914">
    <property type="entry name" value="EcfT"/>
    <property type="match status" value="1"/>
</dbReference>
<evidence type="ECO:0000256" key="11">
    <source>
        <dbReference type="ARBA" id="ARBA00023136"/>
    </source>
</evidence>
<dbReference type="Pfam" id="PF00005">
    <property type="entry name" value="ABC_tran"/>
    <property type="match status" value="2"/>
</dbReference>
<feature type="transmembrane region" description="Helical" evidence="12">
    <location>
        <begin position="558"/>
        <end position="576"/>
    </location>
</feature>
<evidence type="ECO:0000259" key="13">
    <source>
        <dbReference type="PROSITE" id="PS50893"/>
    </source>
</evidence>
<keyword evidence="11 12" id="KW-0472">Membrane</keyword>
<keyword evidence="10 12" id="KW-1133">Transmembrane helix</keyword>
<evidence type="ECO:0000313" key="15">
    <source>
        <dbReference type="Proteomes" id="UP000325292"/>
    </source>
</evidence>
<dbReference type="PROSITE" id="PS50893">
    <property type="entry name" value="ABC_TRANSPORTER_2"/>
    <property type="match status" value="2"/>
</dbReference>
<keyword evidence="6 12" id="KW-0812">Transmembrane</keyword>
<sequence>MSVRYEGRLALDHVDFTLYKGQSVLVIGPSGSGKSTLAMVVAGLIPDSVEALVTGRVERAPELEASGRIGYIFQDPESQFCQLTAGQEIAFGLENQSVPREEMDGCIRDALSRAHLAVAPDAYNLTLSGGMKQKLAIASALAQNPDVLIFDEPTANLDPQGTAEVFHEIRRLHGSGRTLMVIEHKFLAFMDLLPQVILIGREGTIRAQGPTREVIAREWPWMVQEGMVPPWWTDAHGAWGQPHTLQALAQARRSSKEPDGRDQETLFAARQLRYAYGKRKASREVLHGLDFEIHAGEKVVIVGPNGSGKSTLLALLAGLTKPSGGELDRPQPTEMMPVPVVLGFQNPEHQFVYERVVDELADGYVEDETPPQVGALLQQFGLDGYERHSPFALSQGQKRRLAVAVMLKDDHLAYVLDEPTFGQDARTQEAIVNQLETLHQQGRTVIITTHDMELVARYASRVFVLMEGKIVFDGAPADLFANPALMRQAHLVPELVGEEPVPSETAVDPQTRGWSRFAQVQESQKQSWLGRLNPSVKLIATILAMGIAMFAANIPEAVALAIFPVLLMWWGAQLTLGQIAKRMAPFVIFFVLYTWTLTAYSRVGPHTPVFYFLWYRLSWTGLDNGLILAFRMLASVAFGVLFVSTTDLTDLIVSLSQNLRVPPRFSYGSLAGIRVFPLFEDEWRKIRQARQLRGKAGRYRLTRIVTYALPLLSQAIRMGERVSVAMEARGFRGVVADNPQARTYYRRIPLGWQDGLYVVLVCAVNLAIVIGGH</sequence>
<accession>A0ABM6RVV6</accession>
<dbReference type="Gene3D" id="3.40.50.300">
    <property type="entry name" value="P-loop containing nucleotide triphosphate hydrolases"/>
    <property type="match status" value="2"/>
</dbReference>
<reference evidence="14 15" key="1">
    <citation type="journal article" date="2019" name="Sci. Rep.">
        <title>Sulfobacillus thermotolerans: new insights into resistance and metabolic capacities of acidophilic chemolithotrophs.</title>
        <authorList>
            <person name="Panyushkina A.E."/>
            <person name="Babenko V.V."/>
            <person name="Nikitina A.S."/>
            <person name="Selezneva O.V."/>
            <person name="Tsaplina I.A."/>
            <person name="Letarova M.A."/>
            <person name="Kostryukova E.S."/>
            <person name="Letarov A.V."/>
        </authorList>
    </citation>
    <scope>NUCLEOTIDE SEQUENCE [LARGE SCALE GENOMIC DNA]</scope>
    <source>
        <strain evidence="14 15">Kr1</strain>
    </source>
</reference>
<feature type="domain" description="ABC transporter" evidence="13">
    <location>
        <begin position="267"/>
        <end position="492"/>
    </location>
</feature>
<evidence type="ECO:0000313" key="14">
    <source>
        <dbReference type="EMBL" id="AUW95648.1"/>
    </source>
</evidence>
<evidence type="ECO:0000256" key="12">
    <source>
        <dbReference type="SAM" id="Phobius"/>
    </source>
</evidence>
<dbReference type="InterPro" id="IPR003593">
    <property type="entry name" value="AAA+_ATPase"/>
</dbReference>
<dbReference type="InterPro" id="IPR003439">
    <property type="entry name" value="ABC_transporter-like_ATP-bd"/>
</dbReference>
<feature type="transmembrane region" description="Helical" evidence="12">
    <location>
        <begin position="583"/>
        <end position="604"/>
    </location>
</feature>
<keyword evidence="9" id="KW-1278">Translocase</keyword>
<organism evidence="14 15">
    <name type="scientific">Sulfobacillus thermotolerans</name>
    <dbReference type="NCBI Taxonomy" id="338644"/>
    <lineage>
        <taxon>Bacteria</taxon>
        <taxon>Bacillati</taxon>
        <taxon>Bacillota</taxon>
        <taxon>Clostridia</taxon>
        <taxon>Eubacteriales</taxon>
        <taxon>Clostridiales Family XVII. Incertae Sedis</taxon>
        <taxon>Sulfobacillus</taxon>
    </lineage>
</organism>
<evidence type="ECO:0000256" key="8">
    <source>
        <dbReference type="ARBA" id="ARBA00022840"/>
    </source>
</evidence>
<feature type="domain" description="ABC transporter" evidence="13">
    <location>
        <begin position="3"/>
        <end position="227"/>
    </location>
</feature>
<keyword evidence="7" id="KW-0547">Nucleotide-binding</keyword>
<protein>
    <recommendedName>
        <fullName evidence="13">ABC transporter domain-containing protein</fullName>
    </recommendedName>
</protein>
<keyword evidence="4" id="KW-0813">Transport</keyword>
<evidence type="ECO:0000256" key="1">
    <source>
        <dbReference type="ARBA" id="ARBA00004141"/>
    </source>
</evidence>
<dbReference type="InterPro" id="IPR015856">
    <property type="entry name" value="ABC_transpr_CbiO/EcfA_su"/>
</dbReference>
<evidence type="ECO:0000256" key="4">
    <source>
        <dbReference type="ARBA" id="ARBA00022448"/>
    </source>
</evidence>
<dbReference type="EMBL" id="CP019454">
    <property type="protein sequence ID" value="AUW95648.1"/>
    <property type="molecule type" value="Genomic_DNA"/>
</dbReference>